<dbReference type="GO" id="GO:0030170">
    <property type="term" value="F:pyridoxal phosphate binding"/>
    <property type="evidence" value="ECO:0007669"/>
    <property type="project" value="TreeGrafter"/>
</dbReference>
<organism evidence="5">
    <name type="scientific">marine sediment metagenome</name>
    <dbReference type="NCBI Taxonomy" id="412755"/>
    <lineage>
        <taxon>unclassified sequences</taxon>
        <taxon>metagenomes</taxon>
        <taxon>ecological metagenomes</taxon>
    </lineage>
</organism>
<dbReference type="PANTHER" id="PTHR30511">
    <property type="entry name" value="ALANINE RACEMASE"/>
    <property type="match status" value="1"/>
</dbReference>
<dbReference type="InterPro" id="IPR001608">
    <property type="entry name" value="Ala_racemase_N"/>
</dbReference>
<accession>X0TDS7</accession>
<gene>
    <name evidence="5" type="ORF">S01H1_19085</name>
</gene>
<evidence type="ECO:0000259" key="4">
    <source>
        <dbReference type="Pfam" id="PF01168"/>
    </source>
</evidence>
<feature type="domain" description="Alanine racemase N-terminal" evidence="4">
    <location>
        <begin position="12"/>
        <end position="191"/>
    </location>
</feature>
<keyword evidence="3" id="KW-0413">Isomerase</keyword>
<dbReference type="PRINTS" id="PR00992">
    <property type="entry name" value="ALARACEMASE"/>
</dbReference>
<dbReference type="Pfam" id="PF01168">
    <property type="entry name" value="Ala_racemase_N"/>
    <property type="match status" value="1"/>
</dbReference>
<evidence type="ECO:0000256" key="3">
    <source>
        <dbReference type="ARBA" id="ARBA00023235"/>
    </source>
</evidence>
<evidence type="ECO:0000313" key="5">
    <source>
        <dbReference type="EMBL" id="GAF91683.1"/>
    </source>
</evidence>
<protein>
    <recommendedName>
        <fullName evidence="4">Alanine racemase N-terminal domain-containing protein</fullName>
    </recommendedName>
</protein>
<reference evidence="5" key="1">
    <citation type="journal article" date="2014" name="Front. Microbiol.">
        <title>High frequency of phylogenetically diverse reductive dehalogenase-homologous genes in deep subseafloor sedimentary metagenomes.</title>
        <authorList>
            <person name="Kawai M."/>
            <person name="Futagami T."/>
            <person name="Toyoda A."/>
            <person name="Takaki Y."/>
            <person name="Nishi S."/>
            <person name="Hori S."/>
            <person name="Arai W."/>
            <person name="Tsubouchi T."/>
            <person name="Morono Y."/>
            <person name="Uchiyama I."/>
            <person name="Ito T."/>
            <person name="Fujiyama A."/>
            <person name="Inagaki F."/>
            <person name="Takami H."/>
        </authorList>
    </citation>
    <scope>NUCLEOTIDE SEQUENCE</scope>
    <source>
        <strain evidence="5">Expedition CK06-06</strain>
    </source>
</reference>
<comment type="caution">
    <text evidence="5">The sequence shown here is derived from an EMBL/GenBank/DDBJ whole genome shotgun (WGS) entry which is preliminary data.</text>
</comment>
<dbReference type="GO" id="GO:0008784">
    <property type="term" value="F:alanine racemase activity"/>
    <property type="evidence" value="ECO:0007669"/>
    <property type="project" value="InterPro"/>
</dbReference>
<proteinExistence type="predicted"/>
<dbReference type="InterPro" id="IPR029066">
    <property type="entry name" value="PLP-binding_barrel"/>
</dbReference>
<name>X0TDS7_9ZZZZ</name>
<evidence type="ECO:0000256" key="1">
    <source>
        <dbReference type="ARBA" id="ARBA00001933"/>
    </source>
</evidence>
<dbReference type="AlphaFoldDB" id="X0TDS7"/>
<sequence length="196" mass="21945">MSEKSHVTKLDIDLGCVARNLNRVRERINGKSVICVLKAFGYGTDDIALAKIFEKQGVEYLAVSYADEGVRLRKAGVKSRILILNPDKSTFDVLGEYDLEPTLLSIQHMEAYVVWAKKSGGGDLPVHIKINTGMNRLGFEVSDRLGIERMVVESNLTVATVYSHLAGSDENCFDSRTRKQFEIFDKVCSGFSFRFK</sequence>
<comment type="cofactor">
    <cofactor evidence="1">
        <name>pyridoxal 5'-phosphate</name>
        <dbReference type="ChEBI" id="CHEBI:597326"/>
    </cofactor>
</comment>
<evidence type="ECO:0000256" key="2">
    <source>
        <dbReference type="ARBA" id="ARBA00022898"/>
    </source>
</evidence>
<dbReference type="SUPFAM" id="SSF51419">
    <property type="entry name" value="PLP-binding barrel"/>
    <property type="match status" value="1"/>
</dbReference>
<dbReference type="EMBL" id="BARS01010270">
    <property type="protein sequence ID" value="GAF91683.1"/>
    <property type="molecule type" value="Genomic_DNA"/>
</dbReference>
<dbReference type="PANTHER" id="PTHR30511:SF0">
    <property type="entry name" value="ALANINE RACEMASE, CATABOLIC-RELATED"/>
    <property type="match status" value="1"/>
</dbReference>
<dbReference type="GO" id="GO:0005829">
    <property type="term" value="C:cytosol"/>
    <property type="evidence" value="ECO:0007669"/>
    <property type="project" value="TreeGrafter"/>
</dbReference>
<dbReference type="InterPro" id="IPR000821">
    <property type="entry name" value="Ala_racemase"/>
</dbReference>
<keyword evidence="2" id="KW-0663">Pyridoxal phosphate</keyword>
<dbReference type="Gene3D" id="3.20.20.10">
    <property type="entry name" value="Alanine racemase"/>
    <property type="match status" value="1"/>
</dbReference>
<dbReference type="GO" id="GO:0030632">
    <property type="term" value="P:D-alanine biosynthetic process"/>
    <property type="evidence" value="ECO:0007669"/>
    <property type="project" value="TreeGrafter"/>
</dbReference>
<feature type="non-terminal residue" evidence="5">
    <location>
        <position position="196"/>
    </location>
</feature>